<protein>
    <submittedName>
        <fullName evidence="1">Uncharacterized protein</fullName>
    </submittedName>
</protein>
<accession>A0A0E9U2V2</accession>
<name>A0A0E9U2V2_ANGAN</name>
<reference evidence="1" key="1">
    <citation type="submission" date="2014-11" db="EMBL/GenBank/DDBJ databases">
        <authorList>
            <person name="Amaro Gonzalez C."/>
        </authorList>
    </citation>
    <scope>NUCLEOTIDE SEQUENCE</scope>
</reference>
<evidence type="ECO:0000313" key="1">
    <source>
        <dbReference type="EMBL" id="JAH60077.1"/>
    </source>
</evidence>
<proteinExistence type="predicted"/>
<dbReference type="AlphaFoldDB" id="A0A0E9U2V2"/>
<reference evidence="1" key="2">
    <citation type="journal article" date="2015" name="Fish Shellfish Immunol.">
        <title>Early steps in the European eel (Anguilla anguilla)-Vibrio vulnificus interaction in the gills: Role of the RtxA13 toxin.</title>
        <authorList>
            <person name="Callol A."/>
            <person name="Pajuelo D."/>
            <person name="Ebbesson L."/>
            <person name="Teles M."/>
            <person name="MacKenzie S."/>
            <person name="Amaro C."/>
        </authorList>
    </citation>
    <scope>NUCLEOTIDE SEQUENCE</scope>
</reference>
<dbReference type="EMBL" id="GBXM01048500">
    <property type="protein sequence ID" value="JAH60077.1"/>
    <property type="molecule type" value="Transcribed_RNA"/>
</dbReference>
<organism evidence="1">
    <name type="scientific">Anguilla anguilla</name>
    <name type="common">European freshwater eel</name>
    <name type="synonym">Muraena anguilla</name>
    <dbReference type="NCBI Taxonomy" id="7936"/>
    <lineage>
        <taxon>Eukaryota</taxon>
        <taxon>Metazoa</taxon>
        <taxon>Chordata</taxon>
        <taxon>Craniata</taxon>
        <taxon>Vertebrata</taxon>
        <taxon>Euteleostomi</taxon>
        <taxon>Actinopterygii</taxon>
        <taxon>Neopterygii</taxon>
        <taxon>Teleostei</taxon>
        <taxon>Anguilliformes</taxon>
        <taxon>Anguillidae</taxon>
        <taxon>Anguilla</taxon>
    </lineage>
</organism>
<sequence>MVTCRHFPFGQTCKMFILFK</sequence>